<comment type="caution">
    <text evidence="1">The sequence shown here is derived from an EMBL/GenBank/DDBJ whole genome shotgun (WGS) entry which is preliminary data.</text>
</comment>
<name>A0A7W8HFJ8_9BURK</name>
<dbReference type="EMBL" id="JACHGB010000002">
    <property type="protein sequence ID" value="MBB5270922.1"/>
    <property type="molecule type" value="Genomic_DNA"/>
</dbReference>
<accession>A0A7W8HFJ8</accession>
<evidence type="ECO:0000313" key="1">
    <source>
        <dbReference type="EMBL" id="MBB5270922.1"/>
    </source>
</evidence>
<dbReference type="Proteomes" id="UP000532440">
    <property type="component" value="Unassembled WGS sequence"/>
</dbReference>
<dbReference type="RefSeq" id="WP_183964727.1">
    <property type="nucleotide sequence ID" value="NZ_BAABEW010000010.1"/>
</dbReference>
<dbReference type="AlphaFoldDB" id="A0A7W8HFJ8"/>
<gene>
    <name evidence="1" type="ORF">HNQ70_000926</name>
</gene>
<reference evidence="1 2" key="1">
    <citation type="submission" date="2020-08" db="EMBL/GenBank/DDBJ databases">
        <title>Genomic Encyclopedia of Type Strains, Phase IV (KMG-IV): sequencing the most valuable type-strain genomes for metagenomic binning, comparative biology and taxonomic classification.</title>
        <authorList>
            <person name="Goeker M."/>
        </authorList>
    </citation>
    <scope>NUCLEOTIDE SEQUENCE [LARGE SCALE GENOMIC DNA]</scope>
    <source>
        <strain evidence="1 2">DSM 29781</strain>
    </source>
</reference>
<evidence type="ECO:0000313" key="2">
    <source>
        <dbReference type="Proteomes" id="UP000532440"/>
    </source>
</evidence>
<protein>
    <submittedName>
        <fullName evidence="1">Uncharacterized protein</fullName>
    </submittedName>
</protein>
<sequence>MRLVWHYTSWATLPRIVAAGALLPGEAQDPGETPMLWFSARQDWEPTATAQVVDGAQPRLLSLQEHRQRFGCVRFGLPAGDPRLSPWELACRAAGMGLTRRRKLEAWSRQVGANPADWFGTSQAVPLMGLRFQLLLDEWGEGDLSAMARLWTEKRG</sequence>
<organism evidence="1 2">
    <name type="scientific">Quisquiliibacterium transsilvanicum</name>
    <dbReference type="NCBI Taxonomy" id="1549638"/>
    <lineage>
        <taxon>Bacteria</taxon>
        <taxon>Pseudomonadati</taxon>
        <taxon>Pseudomonadota</taxon>
        <taxon>Betaproteobacteria</taxon>
        <taxon>Burkholderiales</taxon>
        <taxon>Burkholderiaceae</taxon>
        <taxon>Quisquiliibacterium</taxon>
    </lineage>
</organism>
<proteinExistence type="predicted"/>
<keyword evidence="2" id="KW-1185">Reference proteome</keyword>